<accession>A0A062VLL8</accession>
<keyword evidence="3" id="KW-1185">Reference proteome</keyword>
<dbReference type="Proteomes" id="UP000027100">
    <property type="component" value="Unassembled WGS sequence"/>
</dbReference>
<reference evidence="2 3" key="1">
    <citation type="journal article" date="2014" name="Antonie Van Leeuwenhoek">
        <title>Hyphomonas beringensis sp. nov. and Hyphomonas chukchiensis sp. nov., isolated from surface seawater of the Bering Sea and Chukchi Sea.</title>
        <authorList>
            <person name="Li C."/>
            <person name="Lai Q."/>
            <person name="Li G."/>
            <person name="Dong C."/>
            <person name="Wang J."/>
            <person name="Liao Y."/>
            <person name="Shao Z."/>
        </authorList>
    </citation>
    <scope>NUCLEOTIDE SEQUENCE [LARGE SCALE GENOMIC DNA]</scope>
    <source>
        <strain evidence="2 3">PS728</strain>
    </source>
</reference>
<keyword evidence="1" id="KW-0732">Signal</keyword>
<evidence type="ECO:0000256" key="1">
    <source>
        <dbReference type="SAM" id="SignalP"/>
    </source>
</evidence>
<evidence type="ECO:0000313" key="2">
    <source>
        <dbReference type="EMBL" id="KCZ99045.1"/>
    </source>
</evidence>
<dbReference type="STRING" id="1280954.HPO_07457"/>
<organism evidence="2 3">
    <name type="scientific">Hyphomonas polymorpha PS728</name>
    <dbReference type="NCBI Taxonomy" id="1280954"/>
    <lineage>
        <taxon>Bacteria</taxon>
        <taxon>Pseudomonadati</taxon>
        <taxon>Pseudomonadota</taxon>
        <taxon>Alphaproteobacteria</taxon>
        <taxon>Hyphomonadales</taxon>
        <taxon>Hyphomonadaceae</taxon>
        <taxon>Hyphomonas</taxon>
    </lineage>
</organism>
<keyword evidence="2" id="KW-0449">Lipoprotein</keyword>
<sequence>MVQAVGRTLTFSACAFLVLAGCAQAEDKPSIAEFIFEQLGPQSCELMPAEMTGLRLREITAANPDAPVARGQFSRGLEGEFFGGSVFGADPEGGLNAGVQGAIVAAPEDDVSYLCLVAVALGNGVADGSEVPIVPEADMDAAADGSFIAAYQIWDRDEAGSPRRLAISTASSGSARLVLNEAGRLSGSIDVELANPSGGPEGWTATLTIPAAENIISPVLRFSRVGAEEGSE</sequence>
<protein>
    <submittedName>
        <fullName evidence="2">Putative lipoprotein</fullName>
    </submittedName>
</protein>
<gene>
    <name evidence="2" type="ORF">HPO_07457</name>
</gene>
<evidence type="ECO:0000313" key="3">
    <source>
        <dbReference type="Proteomes" id="UP000027100"/>
    </source>
</evidence>
<comment type="caution">
    <text evidence="2">The sequence shown here is derived from an EMBL/GenBank/DDBJ whole genome shotgun (WGS) entry which is preliminary data.</text>
</comment>
<dbReference type="EMBL" id="ARYM01000007">
    <property type="protein sequence ID" value="KCZ99045.1"/>
    <property type="molecule type" value="Genomic_DNA"/>
</dbReference>
<dbReference type="PROSITE" id="PS51257">
    <property type="entry name" value="PROKAR_LIPOPROTEIN"/>
    <property type="match status" value="1"/>
</dbReference>
<dbReference type="RefSeq" id="WP_035596461.1">
    <property type="nucleotide sequence ID" value="NZ_ARYM01000007.1"/>
</dbReference>
<name>A0A062VLL8_9PROT</name>
<dbReference type="AlphaFoldDB" id="A0A062VLL8"/>
<proteinExistence type="predicted"/>
<feature type="chain" id="PRO_5001619223" evidence="1">
    <location>
        <begin position="26"/>
        <end position="232"/>
    </location>
</feature>
<dbReference type="OrthoDB" id="9953208at2"/>
<feature type="signal peptide" evidence="1">
    <location>
        <begin position="1"/>
        <end position="25"/>
    </location>
</feature>
<dbReference type="PATRIC" id="fig|1280954.3.peg.1515"/>